<dbReference type="InterPro" id="IPR011042">
    <property type="entry name" value="6-blade_b-propeller_TolB-like"/>
</dbReference>
<dbReference type="GO" id="GO:0016787">
    <property type="term" value="F:hydrolase activity"/>
    <property type="evidence" value="ECO:0007669"/>
    <property type="project" value="UniProtKB-KW"/>
</dbReference>
<reference evidence="2" key="2">
    <citation type="submission" date="2020-12" db="EMBL/GenBank/DDBJ databases">
        <title>New Spironucleus salmonicida genome in near-complete chromosomes.</title>
        <authorList>
            <person name="Xu F."/>
            <person name="Kurt Z."/>
            <person name="Jimenez-Gonzalez A."/>
            <person name="Astvaldsson A."/>
            <person name="Andersson J.O."/>
            <person name="Svard S.G."/>
        </authorList>
    </citation>
    <scope>NUCLEOTIDE SEQUENCE</scope>
    <source>
        <strain evidence="2">ATCC 50377</strain>
    </source>
</reference>
<accession>V6LN65</accession>
<dbReference type="AlphaFoldDB" id="V6LN65"/>
<keyword evidence="1" id="KW-0378">Hydrolase</keyword>
<organism evidence="1">
    <name type="scientific">Spironucleus salmonicida</name>
    <dbReference type="NCBI Taxonomy" id="348837"/>
    <lineage>
        <taxon>Eukaryota</taxon>
        <taxon>Metamonada</taxon>
        <taxon>Diplomonadida</taxon>
        <taxon>Hexamitidae</taxon>
        <taxon>Hexamitinae</taxon>
        <taxon>Spironucleus</taxon>
    </lineage>
</organism>
<dbReference type="Gene3D" id="2.120.10.30">
    <property type="entry name" value="TolB, C-terminal domain"/>
    <property type="match status" value="3"/>
</dbReference>
<keyword evidence="3" id="KW-1185">Reference proteome</keyword>
<sequence length="832" mass="94393">MTELKEINFQSAIVKTFAGNGRNSVKDGPVGASSFSFPSQLCIIPNTQSIIVSDQLQSGVRICDQNQLDTFKFHTQQQLPVNSIIIPQNNLQIAYFTDQVHAKIRRVNLQNSEVSTLSGSNTGHRDGQIQQAKYNSPTGVASACNGRILIVCDTGNNVIRCIDFENGEVSTLCGIIGHSGQIPVDLTVVFKKLKFNKIVCIIVSKISQGILYVVDQGNHCIIQIDTLQETGKIIFGIPGQSGKIEIDGKQLLNNPKSICELPDGNLLICDSGNNCIRLINLISKNQSLLNSHIKPKGYQSQYLETEIKSCNRYKKGWVDGSLVQAMFNDPSDIKYNGTHIFIADRGNQLIRIIELDDLAKQKFDLEKSIRLGTMIDASQINSSHIVPKIYCKNCQLECKLFNGKYCDRCGSINIFAVKATNFIDQRIDKNSLKTDYLHNIYFKGDQQIDKTSIYNSKNCLTSIKPARDYTREFNITNKDQENQQSFNLQETFISKGNLDPEFSDISQQQYQNNTLKISRQQRISQNVDEDHTNVQQPLYNFKQRTLASNNSQAQTLVDQVERNYERFLELENTKQIIIQNGGKLPIQQSEDLPTDELFVSLIQTEENKDFIFPATYKLDLKQLQQSIYDFNVDENQYMQDLAECPQHDGFDSLNQMKTNGDIASLQEYLQHLKLIEPISLAVFCYEGDVFFPVPLYVNKYDNCTSFVDTDATTVCFSLFSHIQSKEFFVSLNAIQNRDIFKESQMPDVLPFINENCSELIAHYSECKLSELLKLSKQSDMNNYEIIMNYVLEDGSQVQFIILFGCGSAKGVECENLKLMSQLNQIQFVRREQ</sequence>
<evidence type="ECO:0000313" key="3">
    <source>
        <dbReference type="Proteomes" id="UP000018208"/>
    </source>
</evidence>
<dbReference type="VEuPathDB" id="GiardiaDB:SS50377_22181"/>
<name>V6LN65_9EUKA</name>
<evidence type="ECO:0000313" key="1">
    <source>
        <dbReference type="EMBL" id="EST45658.1"/>
    </source>
</evidence>
<dbReference type="SUPFAM" id="SSF101898">
    <property type="entry name" value="NHL repeat"/>
    <property type="match status" value="1"/>
</dbReference>
<dbReference type="Proteomes" id="UP000018208">
    <property type="component" value="Unassembled WGS sequence"/>
</dbReference>
<proteinExistence type="predicted"/>
<dbReference type="OrthoDB" id="10252246at2759"/>
<protein>
    <submittedName>
        <fullName evidence="1">Haloacid dehalogenase-like hydrolase family protein</fullName>
    </submittedName>
    <submittedName>
        <fullName evidence="2">NHL repeat-containing protein</fullName>
    </submittedName>
</protein>
<evidence type="ECO:0000313" key="2">
    <source>
        <dbReference type="EMBL" id="KAH0576617.1"/>
    </source>
</evidence>
<reference evidence="1 2" key="1">
    <citation type="journal article" date="2014" name="PLoS Genet.">
        <title>The Genome of Spironucleus salmonicida Highlights a Fish Pathogen Adapted to Fluctuating Environments.</title>
        <authorList>
            <person name="Xu F."/>
            <person name="Jerlstrom-Hultqvist J."/>
            <person name="Einarsson E."/>
            <person name="Astvaldsson A."/>
            <person name="Svard S.G."/>
            <person name="Andersson J.O."/>
        </authorList>
    </citation>
    <scope>NUCLEOTIDE SEQUENCE</scope>
    <source>
        <strain evidence="2">ATCC 50377</strain>
    </source>
</reference>
<dbReference type="PANTHER" id="PTHR46388:SF2">
    <property type="entry name" value="NHL REPEAT-CONTAINING PROTEIN 2"/>
    <property type="match status" value="1"/>
</dbReference>
<dbReference type="PANTHER" id="PTHR46388">
    <property type="entry name" value="NHL REPEAT-CONTAINING PROTEIN 2"/>
    <property type="match status" value="1"/>
</dbReference>
<dbReference type="EMBL" id="KI546089">
    <property type="protein sequence ID" value="EST45658.1"/>
    <property type="molecule type" value="Genomic_DNA"/>
</dbReference>
<dbReference type="EMBL" id="AUWU02000002">
    <property type="protein sequence ID" value="KAH0576617.1"/>
    <property type="molecule type" value="Genomic_DNA"/>
</dbReference>
<gene>
    <name evidence="1" type="ORF">SS50377_14230</name>
    <name evidence="2" type="ORF">SS50377_22181</name>
</gene>